<feature type="region of interest" description="Disordered" evidence="1">
    <location>
        <begin position="3076"/>
        <end position="3110"/>
    </location>
</feature>
<dbReference type="GO" id="GO:0005737">
    <property type="term" value="C:cytoplasm"/>
    <property type="evidence" value="ECO:0007669"/>
    <property type="project" value="TreeGrafter"/>
</dbReference>
<dbReference type="PANTHER" id="PTHR44099:SF4">
    <property type="entry name" value="RABCONNECTIN-3B, ISOFORM A"/>
    <property type="match status" value="1"/>
</dbReference>
<evidence type="ECO:0000256" key="1">
    <source>
        <dbReference type="SAM" id="MobiDB-lite"/>
    </source>
</evidence>
<feature type="region of interest" description="Disordered" evidence="1">
    <location>
        <begin position="521"/>
        <end position="566"/>
    </location>
</feature>
<dbReference type="PANTHER" id="PTHR44099">
    <property type="entry name" value="RABCONNECTIN-3B, ISOFORM A"/>
    <property type="match status" value="1"/>
</dbReference>
<feature type="region of interest" description="Disordered" evidence="1">
    <location>
        <begin position="462"/>
        <end position="486"/>
    </location>
</feature>
<feature type="region of interest" description="Disordered" evidence="1">
    <location>
        <begin position="264"/>
        <end position="301"/>
    </location>
</feature>
<feature type="region of interest" description="Disordered" evidence="1">
    <location>
        <begin position="1767"/>
        <end position="1914"/>
    </location>
</feature>
<feature type="compositionally biased region" description="Basic residues" evidence="1">
    <location>
        <begin position="153"/>
        <end position="177"/>
    </location>
</feature>
<feature type="region of interest" description="Disordered" evidence="1">
    <location>
        <begin position="2758"/>
        <end position="2790"/>
    </location>
</feature>
<feature type="compositionally biased region" description="Polar residues" evidence="1">
    <location>
        <begin position="886"/>
        <end position="895"/>
    </location>
</feature>
<dbReference type="SMART" id="SM00320">
    <property type="entry name" value="WD40"/>
    <property type="match status" value="4"/>
</dbReference>
<dbReference type="Gene3D" id="2.130.10.10">
    <property type="entry name" value="YVTN repeat-like/Quinoprotein amine dehydrogenase"/>
    <property type="match status" value="2"/>
</dbReference>
<protein>
    <submittedName>
        <fullName evidence="2">Uncharacterized protein</fullName>
    </submittedName>
</protein>
<dbReference type="Proteomes" id="UP000747110">
    <property type="component" value="Unassembled WGS sequence"/>
</dbReference>
<feature type="compositionally biased region" description="Low complexity" evidence="1">
    <location>
        <begin position="962"/>
        <end position="975"/>
    </location>
</feature>
<feature type="compositionally biased region" description="Low complexity" evidence="1">
    <location>
        <begin position="822"/>
        <end position="838"/>
    </location>
</feature>
<organism evidence="2 3">
    <name type="scientific">Volvox reticuliferus</name>
    <dbReference type="NCBI Taxonomy" id="1737510"/>
    <lineage>
        <taxon>Eukaryota</taxon>
        <taxon>Viridiplantae</taxon>
        <taxon>Chlorophyta</taxon>
        <taxon>core chlorophytes</taxon>
        <taxon>Chlorophyceae</taxon>
        <taxon>CS clade</taxon>
        <taxon>Chlamydomonadales</taxon>
        <taxon>Volvocaceae</taxon>
        <taxon>Volvox</taxon>
    </lineage>
</organism>
<dbReference type="SUPFAM" id="SSF50978">
    <property type="entry name" value="WD40 repeat-like"/>
    <property type="match status" value="2"/>
</dbReference>
<name>A0A8J4C0J8_9CHLO</name>
<dbReference type="InterPro" id="IPR049916">
    <property type="entry name" value="WDR72-like"/>
</dbReference>
<accession>A0A8J4C0J8</accession>
<feature type="compositionally biased region" description="Low complexity" evidence="1">
    <location>
        <begin position="845"/>
        <end position="855"/>
    </location>
</feature>
<feature type="region of interest" description="Disordered" evidence="1">
    <location>
        <begin position="818"/>
        <end position="978"/>
    </location>
</feature>
<reference evidence="2" key="1">
    <citation type="journal article" date="2021" name="Proc. Natl. Acad. Sci. U.S.A.">
        <title>Three genomes in the algal genus Volvox reveal the fate of a haploid sex-determining region after a transition to homothallism.</title>
        <authorList>
            <person name="Yamamoto K."/>
            <person name="Hamaji T."/>
            <person name="Kawai-Toyooka H."/>
            <person name="Matsuzaki R."/>
            <person name="Takahashi F."/>
            <person name="Nishimura Y."/>
            <person name="Kawachi M."/>
            <person name="Noguchi H."/>
            <person name="Minakuchi Y."/>
            <person name="Umen J.G."/>
            <person name="Toyoda A."/>
            <person name="Nozaki H."/>
        </authorList>
    </citation>
    <scope>NUCLEOTIDE SEQUENCE</scope>
    <source>
        <strain evidence="2">NIES-3786</strain>
    </source>
</reference>
<feature type="compositionally biased region" description="Low complexity" evidence="1">
    <location>
        <begin position="1868"/>
        <end position="1882"/>
    </location>
</feature>
<feature type="compositionally biased region" description="Polar residues" evidence="1">
    <location>
        <begin position="2030"/>
        <end position="2041"/>
    </location>
</feature>
<feature type="region of interest" description="Disordered" evidence="1">
    <location>
        <begin position="323"/>
        <end position="343"/>
    </location>
</feature>
<dbReference type="EMBL" id="BNCP01000001">
    <property type="protein sequence ID" value="GIL69118.1"/>
    <property type="molecule type" value="Genomic_DNA"/>
</dbReference>
<comment type="caution">
    <text evidence="2">The sequence shown here is derived from an EMBL/GenBank/DDBJ whole genome shotgun (WGS) entry which is preliminary data.</text>
</comment>
<feature type="compositionally biased region" description="Gly residues" evidence="1">
    <location>
        <begin position="1885"/>
        <end position="1895"/>
    </location>
</feature>
<sequence length="3230" mass="330971">MDEAAVRVFWSPSPPAHAVTSVAVDVDRAWVYTGSSDGAIVRWQLQGAVAPKAYVMLVGHTRPIRHLAPGLKDPGPGEGDEGRYLLSVDNGGGCCLWREPCGRCVLQRWIPQLGSAIFGHLPPDRCGPFAASEWLLAAMPAVCAGEPTLQTNRPHHPQPHLPQHQHHQHHHHHHHQQQQHCQQSAAPTPSLHGMRSTGSGRQAEGGGGGGPEEATALCDGVIKSKAPTLLVIDWQSLSVIQVLYMHPLQQLVCVDMPAATAKFRFSSGSGRGGSGGRPSSPTSQQRPVPPPWAEGTSGGCDKPDPSSVLLCLPWGCCAAPSRDGAGADNASGTDSKSNHGDADGDTTVIIALALTPMGTLYGCVVPYDPYKPPAWVLGYGGARNAQDGGVVAADVSLGGETRYVDAGRPLDREGQEEPAEPLMEVHEPLLSAAVSANLRWALLGAVDSWIVLEAQWSAMQPPAGSAASMSTEATSTPAPPSGAGSHKVLPRLLQMSYTPKCRISLMHQPGAGMVAMAGLTVRNRPQSPPPPSQRSRPQQLPQWPGGIQGGQGSGGSGSFFGGSCGGIDSQEPEGISSVCGLDPVVVPGSGRHTYAISAPTGLAPNSHLVGAAKEVGQQPLLIRTAAHLLLLGTWEEEELPAAARVKATGEAATATTAAGLVAAARQPYPLSGMAGPAAATSITATAAAAAAATAQPACHEAGSARPCELERHLAGSGLSPISLAAPPCPAAAPNAATCSDTLTSPSSGSMAATAAGKGIDVPRPPTPAAATAAAAAAIAVAGSTLESRVGDCDDEMLTETFSPDLARLSFAVYLPPHSDDGSSAASSLSVQQLRQAQSPPMGAKQQQQQQQQQQQPRPQLLPPNGSAQMSSGATAAMDSRHGSGEGQQSHSQLHSRSMLHEQQLQPQLSGLPPAVPKGEVSGLQVNLETAATGGDGGGDGGGIGDGGGGSTMAAIVGDAGPQQTSQLQQQQQQSLHGESGSFCMSLNQASARPIHHWHRRTNHHYHHHHGHDVSTSGAVVLQALSWDGAGRQQVVSLTSDGRILTVRELSSPAPPAPATDSFGTMEARETVWSPVSAPSPLPEALSCRAFCCYLPAQSVGDGVCNLGGGNNDGSGSGSVSRNAGAGLGGWVLGVHCYHGDARPATASVLQWPLLRQQSLPDVVLQAPPLAAEAAAAGVRAASSTDMERSLAEVNSVPLVGSLHDGWAVAAAAMWRAHTVRRRRRCRTSQRHGCGRPSSGAVTAAIVDHGAVWDSACEECPGGGCSARGTLRRYGGYDAVRDDRSDGGGNAMDDDDDDVVLDSKVDRMGRHIDGVSTTKLSYSGNGFAAAPAAAINSGGGDSLYGPPAAPEVPCRHDGGGRIRRDSSGDRGCRRLPACLYERWDARREGVSWSGGKRDCTAQQQDFPAVAKARNDGVDVGIASSVSNYPPATVVSASVLVCDGTAVGEAVVLHCMADGAIHYCGMGAYSVPSVAHWCTADDRLKHAQSSLLRASVRGHGEDGCGQGDVDGGHYDYAAAGGGNCGESSWIPAPPLTPPPAVMRPGRAGIMRGHIGPVTCQLEVLVSMMPAGGTAAAAAAARTAAANPPASPPYLPSHAHPILSDAASASGGDGANSSGSCAVRVLLTGGSDGSLRGWHTHAAVFGSPAFALHPHGAAVGRVLLPRGSETHAPPEFRQCVVSAAEDGSLALVCLERGCVIRVCRTYPYGMPEIVSWSFRRGFLACGGRDAAGQWTVAVFDIAPTAPSLDRIAVGSEAATILDVGVTSMSSSPYTSATTDAGGGQAVQRPLATPPLHQSAHHLSPSMPQVSHQHQGGLLTHPPVQHSHRTYLPPPPLPLHHTHTHVQALPHLQQQWQQKQSQHPPPPPPPYKQSSGLPGLIPPLLGHNSDGGGGGGGSGRRPWLHPVPHVGRPGCTASSASMPAPATLVAASSSSPSLAPVWAYGGSFRTIYCHRPDVLLAAINSEALLAKLSAAAMATAVPAAMTVSSPATSSPLPMPGRPGTRGLVVARSSPCQPPYGLSPSHGVLFPPNASPNQLSMSASPSREASLDLGTAVAAAATGATEISAAVSRDHSPAALPSTSVGIAAVAGCASRGSASRFSIEADRSVGGRSIGGASAGSSRLSLDVPSPPDALRMGAAATDLSGMKALAALTSILHPWASDSRVDSALLEVLVLLGILIGHRDGDPWVSGGGGGGRGEDATACSSIVAVATHESVSCHRAHSAPEGQVPFGSDGDCGRERGTSTAAAAVAGVCIGIGIGGASTGVQSATIAGAKPAAGLGGLSVGSSPQGQCLYGETQLPARRQIPDPHFEAQTDDGLSGETSRGPCLVQPALVSACGSVALGMPQAPETHGADPWVVGDPTTAAARLLHIVSLAGTLGSLGERGPPPAAHDATVYRAAVRAASCVRHLCLVTARNEVVADRAAAAIAAASVQLPPPAATPAAAGHVTKAHSLSGSCCRLRLHEPDLAMFARRWLAPDPWVREAARQLLSAYTKPWPLDTATSSIFAHVAEPYQSSPPLPLPAGEVVGAPSTVVRSPGKVAGSWQPLPLLTPLSLLLPSQAMQLLQLRNVMTSDSSQSAAAANAALEHRHRSSGGAPSQLPPPPPPQHLYPAAIIAGAACLAHPDAVPRHLFDAAAASLVELLCLPLTLSRTSAEIASVGAAVTDVPAAAQSALPHQQPALPLPPPQQSSGLWVDGRVLLPEVAAAMLTAALSSPAAAQWRQQLQPWPRFVDRMLHLVHAIPLPTRGPRAVSHDAAVPHEAAAGGQGPMGHIPHRLHPPVSPPPPAAAGTPQRAALQLADQAVKLLAAAAELDLEAMLEGMLRFAGGESLPLHPLVAAALTRLAARCPGRRRLAVAAPALGALLASCAAAPATRGRPDLARPAFLAAADLAAALPCAALHANSMQLAVAPPLAADFPSGEPQYAMVYDLEHGHATWQLPLQPGPGALQPLPTAAAALLATSAAAATAIDAGDASSMAATVTVAVGGGGGVKSSFPCPASSLPEVLRSVGQGGVAALQFSPQGDHLAVLVMDGTPTPALLVYSLHLPWSHKLLMLPGAPRPTLVIQPCHGWLLPGLLQLIQPPSSPPSQPKQRQEHAENSQRNQSQPLQLERGEASTWSGCAAAVEGVEIAELRNDRRPRQCSGEEIGGKEGEGEERASGAGFRNCGQMQDEGPEAGRRQEVWQPAANKGDRDARLMRVIDRVFGLRWSGQSCVELLRDRTAILARFVLPFGA</sequence>
<dbReference type="InterPro" id="IPR001680">
    <property type="entry name" value="WD40_rpt"/>
</dbReference>
<dbReference type="OrthoDB" id="338622at2759"/>
<evidence type="ECO:0000313" key="2">
    <source>
        <dbReference type="EMBL" id="GIL69118.1"/>
    </source>
</evidence>
<feature type="region of interest" description="Disordered" evidence="1">
    <location>
        <begin position="3135"/>
        <end position="3184"/>
    </location>
</feature>
<proteinExistence type="predicted"/>
<feature type="region of interest" description="Disordered" evidence="1">
    <location>
        <begin position="2022"/>
        <end position="2041"/>
    </location>
</feature>
<feature type="compositionally biased region" description="Low complexity" evidence="1">
    <location>
        <begin position="1841"/>
        <end position="1858"/>
    </location>
</feature>
<dbReference type="InterPro" id="IPR015943">
    <property type="entry name" value="WD40/YVTN_repeat-like_dom_sf"/>
</dbReference>
<feature type="region of interest" description="Disordered" evidence="1">
    <location>
        <begin position="2576"/>
        <end position="2605"/>
    </location>
</feature>
<feature type="compositionally biased region" description="Low complexity" evidence="1">
    <location>
        <begin position="902"/>
        <end position="912"/>
    </location>
</feature>
<keyword evidence="3" id="KW-1185">Reference proteome</keyword>
<feature type="compositionally biased region" description="Low complexity" evidence="1">
    <location>
        <begin position="533"/>
        <end position="545"/>
    </location>
</feature>
<dbReference type="InterPro" id="IPR036322">
    <property type="entry name" value="WD40_repeat_dom_sf"/>
</dbReference>
<evidence type="ECO:0000313" key="3">
    <source>
        <dbReference type="Proteomes" id="UP000747110"/>
    </source>
</evidence>
<feature type="region of interest" description="Disordered" evidence="1">
    <location>
        <begin position="147"/>
        <end position="212"/>
    </location>
</feature>
<feature type="compositionally biased region" description="Basic and acidic residues" evidence="1">
    <location>
        <begin position="3144"/>
        <end position="3155"/>
    </location>
</feature>
<feature type="compositionally biased region" description="Gly residues" evidence="1">
    <location>
        <begin position="933"/>
        <end position="950"/>
    </location>
</feature>
<feature type="region of interest" description="Disordered" evidence="1">
    <location>
        <begin position="1984"/>
        <end position="2010"/>
    </location>
</feature>
<gene>
    <name evidence="2" type="ORF">Vretifemale_111</name>
</gene>
<feature type="compositionally biased region" description="Gly residues" evidence="1">
    <location>
        <begin position="546"/>
        <end position="565"/>
    </location>
</feature>
<feature type="compositionally biased region" description="Low complexity" evidence="1">
    <location>
        <begin position="463"/>
        <end position="485"/>
    </location>
</feature>